<protein>
    <recommendedName>
        <fullName evidence="5">Protein-arginine rhamnosyltransferase</fullName>
    </recommendedName>
    <alternativeName>
        <fullName evidence="6">EF-P arginine rhamnosyltransferase</fullName>
    </alternativeName>
</protein>
<dbReference type="EMBL" id="ACIS01000008">
    <property type="protein sequence ID" value="EEG07684.1"/>
    <property type="molecule type" value="Genomic_DNA"/>
</dbReference>
<keyword evidence="2" id="KW-0808">Transferase</keyword>
<evidence type="ECO:0000256" key="5">
    <source>
        <dbReference type="ARBA" id="ARBA00024416"/>
    </source>
</evidence>
<gene>
    <name evidence="8" type="ORF">FuraDRAFT_3006</name>
</gene>
<evidence type="ECO:0000256" key="4">
    <source>
        <dbReference type="ARBA" id="ARBA00024346"/>
    </source>
</evidence>
<dbReference type="InterPro" id="IPR016633">
    <property type="entry name" value="EarP"/>
</dbReference>
<evidence type="ECO:0000256" key="1">
    <source>
        <dbReference type="ARBA" id="ARBA00022676"/>
    </source>
</evidence>
<dbReference type="RefSeq" id="WP_008955026.1">
    <property type="nucleotide sequence ID" value="NZ_ACIS01000008.1"/>
</dbReference>
<proteinExistence type="inferred from homology"/>
<name>B9Z640_9NEIS</name>
<evidence type="ECO:0000256" key="3">
    <source>
        <dbReference type="ARBA" id="ARBA00024303"/>
    </source>
</evidence>
<dbReference type="Proteomes" id="UP000003165">
    <property type="component" value="Unassembled WGS sequence"/>
</dbReference>
<dbReference type="NCBIfam" id="TIGR03837">
    <property type="entry name" value="efp_Arg_rhamno"/>
    <property type="match status" value="1"/>
</dbReference>
<dbReference type="PIRSF" id="PIRSF015557">
    <property type="entry name" value="UCP015557"/>
    <property type="match status" value="1"/>
</dbReference>
<reference evidence="8 9" key="1">
    <citation type="submission" date="2009-02" db="EMBL/GenBank/DDBJ databases">
        <title>Sequencing of the draft genome and assembly of Lutiella nitroferrum 2002.</title>
        <authorList>
            <consortium name="US DOE Joint Genome Institute (JGI-PGF)"/>
            <person name="Lucas S."/>
            <person name="Copeland A."/>
            <person name="Lapidus A."/>
            <person name="Glavina del Rio T."/>
            <person name="Tice H."/>
            <person name="Bruce D."/>
            <person name="Goodwin L."/>
            <person name="Pitluck S."/>
            <person name="Larimer F."/>
            <person name="Land M.L."/>
            <person name="Hauser L."/>
            <person name="Coates J.D."/>
        </authorList>
    </citation>
    <scope>NUCLEOTIDE SEQUENCE [LARGE SCALE GENOMIC DNA]</scope>
    <source>
        <strain evidence="8 9">2002</strain>
    </source>
</reference>
<accession>B9Z640</accession>
<sequence>MPHRPAARHWDIFCTVIDNYGDIGVTWRLARQLQREFGQRVRLWVDDLASFARLCPGLDPECDVQERQGITLQRWPKTFPDGIAAADVVIEAFGCQLPDAYLAAMAARPVKPAWLNLEYLSAEDWVEGCHGLPSPHPRLPLTKHFFFPGFTERTGGLICEADLLVERARWQADAAVQAAYWKGLGVPPQAEGELRVSLFSYATPAAGELLRAWAAGNQPVRVLVPEGKVLGDVAAVFGDETLQAGDMRQKGHLAVHVLPFTDQPGYDKLLWSCDFNIVRGEDSFVRAQWAARPFLWHIYQQEEDAHLVKLDAFLSHYGASLSDSTRHALVTAAYAWNRGQGMAAAWAGLAPQLDELRRHAQGWPKQALGSAGLASRLVQMVENTLQ</sequence>
<evidence type="ECO:0000256" key="6">
    <source>
        <dbReference type="ARBA" id="ARBA00030025"/>
    </source>
</evidence>
<keyword evidence="1" id="KW-0328">Glycosyltransferase</keyword>
<keyword evidence="9" id="KW-1185">Reference proteome</keyword>
<comment type="caution">
    <text evidence="8">The sequence shown here is derived from an EMBL/GenBank/DDBJ whole genome shotgun (WGS) entry which is preliminary data.</text>
</comment>
<dbReference type="AlphaFoldDB" id="B9Z640"/>
<evidence type="ECO:0000313" key="8">
    <source>
        <dbReference type="EMBL" id="EEG07684.1"/>
    </source>
</evidence>
<evidence type="ECO:0000313" key="9">
    <source>
        <dbReference type="Proteomes" id="UP000003165"/>
    </source>
</evidence>
<evidence type="ECO:0000256" key="7">
    <source>
        <dbReference type="ARBA" id="ARBA00048472"/>
    </source>
</evidence>
<comment type="function">
    <text evidence="3">Protein-arginine rhamnosyltransferase that catalyzes the transfer of a single rhamnose to elongation factor P (EF-P) on 'Lys-32', a modification required for EF-P-dependent rescue of polyproline stalled ribosomes.</text>
</comment>
<dbReference type="eggNOG" id="COG4394">
    <property type="taxonomic scope" value="Bacteria"/>
</dbReference>
<evidence type="ECO:0000256" key="2">
    <source>
        <dbReference type="ARBA" id="ARBA00022679"/>
    </source>
</evidence>
<organism evidence="8 9">
    <name type="scientific">Pseudogulbenkiania ferrooxidans 2002</name>
    <dbReference type="NCBI Taxonomy" id="279714"/>
    <lineage>
        <taxon>Bacteria</taxon>
        <taxon>Pseudomonadati</taxon>
        <taxon>Pseudomonadota</taxon>
        <taxon>Betaproteobacteria</taxon>
        <taxon>Neisseriales</taxon>
        <taxon>Chromobacteriaceae</taxon>
        <taxon>Pseudogulbenkiania</taxon>
    </lineage>
</organism>
<dbReference type="GO" id="GO:0106361">
    <property type="term" value="F:protein-arginine rhamnosyltransferase activity"/>
    <property type="evidence" value="ECO:0007669"/>
    <property type="project" value="InterPro"/>
</dbReference>
<comment type="similarity">
    <text evidence="4">Belongs to the glycosyltransferase 104 family.</text>
</comment>
<comment type="catalytic activity">
    <reaction evidence="7">
        <text>dTDP-beta-L-rhamnose + L-arginyl-[protein] = N(omega)-(alpha-L-rhamnosyl)-L-arginyl-[protein] + dTDP + H(+)</text>
        <dbReference type="Rhea" id="RHEA:66692"/>
        <dbReference type="Rhea" id="RHEA-COMP:10532"/>
        <dbReference type="Rhea" id="RHEA-COMP:17096"/>
        <dbReference type="ChEBI" id="CHEBI:15378"/>
        <dbReference type="ChEBI" id="CHEBI:29965"/>
        <dbReference type="ChEBI" id="CHEBI:57510"/>
        <dbReference type="ChEBI" id="CHEBI:58369"/>
        <dbReference type="ChEBI" id="CHEBI:167445"/>
    </reaction>
    <physiologicalReaction direction="left-to-right" evidence="7">
        <dbReference type="Rhea" id="RHEA:66693"/>
    </physiologicalReaction>
</comment>
<dbReference type="Pfam" id="PF10093">
    <property type="entry name" value="EarP"/>
    <property type="match status" value="1"/>
</dbReference>